<evidence type="ECO:0000313" key="12">
    <source>
        <dbReference type="EMBL" id="AWK90119.1"/>
    </source>
</evidence>
<dbReference type="Pfam" id="PF00672">
    <property type="entry name" value="HAMP"/>
    <property type="match status" value="1"/>
</dbReference>
<evidence type="ECO:0000256" key="2">
    <source>
        <dbReference type="ARBA" id="ARBA00022475"/>
    </source>
</evidence>
<gene>
    <name evidence="12" type="ORF">DEW08_29495</name>
</gene>
<dbReference type="PROSITE" id="PS51753">
    <property type="entry name" value="HBM"/>
    <property type="match status" value="1"/>
</dbReference>
<dbReference type="GO" id="GO:0006935">
    <property type="term" value="P:chemotaxis"/>
    <property type="evidence" value="ECO:0007669"/>
    <property type="project" value="InterPro"/>
</dbReference>
<keyword evidence="6 9" id="KW-0472">Membrane</keyword>
<dbReference type="Gene3D" id="6.10.340.10">
    <property type="match status" value="1"/>
</dbReference>
<evidence type="ECO:0000259" key="10">
    <source>
        <dbReference type="PROSITE" id="PS50885"/>
    </source>
</evidence>
<evidence type="ECO:0000256" key="6">
    <source>
        <dbReference type="ARBA" id="ARBA00023136"/>
    </source>
</evidence>
<dbReference type="PANTHER" id="PTHR32089">
    <property type="entry name" value="METHYL-ACCEPTING CHEMOTAXIS PROTEIN MCPB"/>
    <property type="match status" value="1"/>
</dbReference>
<dbReference type="OrthoDB" id="354287at2"/>
<evidence type="ECO:0000256" key="7">
    <source>
        <dbReference type="ARBA" id="ARBA00023224"/>
    </source>
</evidence>
<evidence type="ECO:0000256" key="9">
    <source>
        <dbReference type="SAM" id="Phobius"/>
    </source>
</evidence>
<name>A0A2S2D043_9PROT</name>
<evidence type="ECO:0008006" key="14">
    <source>
        <dbReference type="Google" id="ProtNLM"/>
    </source>
</evidence>
<dbReference type="GO" id="GO:0007165">
    <property type="term" value="P:signal transduction"/>
    <property type="evidence" value="ECO:0007669"/>
    <property type="project" value="UniProtKB-KW"/>
</dbReference>
<keyword evidence="13" id="KW-1185">Reference proteome</keyword>
<dbReference type="GO" id="GO:0005886">
    <property type="term" value="C:plasma membrane"/>
    <property type="evidence" value="ECO:0007669"/>
    <property type="project" value="UniProtKB-SubCell"/>
</dbReference>
<organism evidence="12 13">
    <name type="scientific">Azospirillum thermophilum</name>
    <dbReference type="NCBI Taxonomy" id="2202148"/>
    <lineage>
        <taxon>Bacteria</taxon>
        <taxon>Pseudomonadati</taxon>
        <taxon>Pseudomonadota</taxon>
        <taxon>Alphaproteobacteria</taxon>
        <taxon>Rhodospirillales</taxon>
        <taxon>Azospirillaceae</taxon>
        <taxon>Azospirillum</taxon>
    </lineage>
</organism>
<keyword evidence="7" id="KW-0807">Transducer</keyword>
<evidence type="ECO:0000259" key="11">
    <source>
        <dbReference type="PROSITE" id="PS51753"/>
    </source>
</evidence>
<proteinExistence type="predicted"/>
<dbReference type="SMART" id="SM00304">
    <property type="entry name" value="HAMP"/>
    <property type="match status" value="1"/>
</dbReference>
<keyword evidence="12" id="KW-0614">Plasmid</keyword>
<feature type="domain" description="HAMP" evidence="10">
    <location>
        <begin position="335"/>
        <end position="388"/>
    </location>
</feature>
<keyword evidence="3" id="KW-0488">Methylation</keyword>
<protein>
    <recommendedName>
        <fullName evidence="14">HAMP domain-containing protein</fullName>
    </recommendedName>
</protein>
<dbReference type="InterPro" id="IPR003122">
    <property type="entry name" value="Tar_rcpt_lig-bd"/>
</dbReference>
<evidence type="ECO:0000256" key="4">
    <source>
        <dbReference type="ARBA" id="ARBA00022692"/>
    </source>
</evidence>
<reference evidence="13" key="1">
    <citation type="submission" date="2018-05" db="EMBL/GenBank/DDBJ databases">
        <title>Azospirillum thermophila sp. nov., a novel isolated from hot spring.</title>
        <authorList>
            <person name="Zhao Z."/>
        </authorList>
    </citation>
    <scope>NUCLEOTIDE SEQUENCE [LARGE SCALE GENOMIC DNA]</scope>
    <source>
        <strain evidence="13">CFH 70021</strain>
        <plasmid evidence="13">unnamed3</plasmid>
    </source>
</reference>
<dbReference type="Proteomes" id="UP000245629">
    <property type="component" value="Plasmid unnamed3"/>
</dbReference>
<dbReference type="EMBL" id="CP029358">
    <property type="protein sequence ID" value="AWK90119.1"/>
    <property type="molecule type" value="Genomic_DNA"/>
</dbReference>
<dbReference type="SUPFAM" id="SSF158472">
    <property type="entry name" value="HAMP domain-like"/>
    <property type="match status" value="1"/>
</dbReference>
<dbReference type="CDD" id="cd06225">
    <property type="entry name" value="HAMP"/>
    <property type="match status" value="1"/>
</dbReference>
<dbReference type="SMART" id="SM01358">
    <property type="entry name" value="HBM"/>
    <property type="match status" value="1"/>
</dbReference>
<feature type="transmembrane region" description="Helical" evidence="9">
    <location>
        <begin position="27"/>
        <end position="49"/>
    </location>
</feature>
<dbReference type="PANTHER" id="PTHR32089:SF112">
    <property type="entry name" value="LYSOZYME-LIKE PROTEIN-RELATED"/>
    <property type="match status" value="1"/>
</dbReference>
<dbReference type="InterPro" id="IPR032255">
    <property type="entry name" value="HBM"/>
</dbReference>
<evidence type="ECO:0000256" key="3">
    <source>
        <dbReference type="ARBA" id="ARBA00022481"/>
    </source>
</evidence>
<keyword evidence="4 9" id="KW-0812">Transmembrane</keyword>
<sequence length="409" mass="45287">MSRDTAIRGVLMTIIGFCGRFKVVTRIAAAFTLLLVLLGLIGGSGLLTLSTTERRFDDYAVISNNALRIERISASIFDMRRNVITYIHTGNPQASAQARRIQTDLADTVAEAIREARDPARRANLERMRTLIDGYRANYERLVPLRERRGQLVDQGMNPIGQKAREDLSEIVRTAMADGDMEAAALAGIAQEALMLARLEANRFLAAPGEETADRFRDRVAQFEQGVGTLLARLRNPERQREAKEALDLAKRYQASFDEVRTAVFEVDRLVNGVMSQEAGEFTDLASRTVDQQSEARAALLAETERDMDRTMQVSIVFLVAATVIGVLAAWIVGRSIVQPVTAMTRAMERLAAGDLTVAIPAQGHRDEIGDMAAAVQVFKDNATSGPGWRPNRRPSGPPRRSAPRRWRR</sequence>
<evidence type="ECO:0000313" key="13">
    <source>
        <dbReference type="Proteomes" id="UP000245629"/>
    </source>
</evidence>
<dbReference type="AlphaFoldDB" id="A0A2S2D043"/>
<feature type="region of interest" description="Disordered" evidence="8">
    <location>
        <begin position="382"/>
        <end position="409"/>
    </location>
</feature>
<comment type="subcellular location">
    <subcellularLocation>
        <location evidence="1">Cell membrane</location>
    </subcellularLocation>
</comment>
<dbReference type="KEGG" id="azz:DEW08_29495"/>
<geneLocation type="plasmid" evidence="12 13">
    <name>unnamed3</name>
</geneLocation>
<evidence type="ECO:0000256" key="5">
    <source>
        <dbReference type="ARBA" id="ARBA00022989"/>
    </source>
</evidence>
<evidence type="ECO:0000256" key="8">
    <source>
        <dbReference type="SAM" id="MobiDB-lite"/>
    </source>
</evidence>
<dbReference type="Pfam" id="PF02203">
    <property type="entry name" value="TarH"/>
    <property type="match status" value="1"/>
</dbReference>
<dbReference type="PROSITE" id="PS50885">
    <property type="entry name" value="HAMP"/>
    <property type="match status" value="1"/>
</dbReference>
<feature type="domain" description="HBM" evidence="11">
    <location>
        <begin position="61"/>
        <end position="301"/>
    </location>
</feature>
<accession>A0A2S2D043</accession>
<dbReference type="InterPro" id="IPR003660">
    <property type="entry name" value="HAMP_dom"/>
</dbReference>
<keyword evidence="2" id="KW-1003">Cell membrane</keyword>
<feature type="transmembrane region" description="Helical" evidence="9">
    <location>
        <begin position="314"/>
        <end position="334"/>
    </location>
</feature>
<keyword evidence="5 9" id="KW-1133">Transmembrane helix</keyword>
<evidence type="ECO:0000256" key="1">
    <source>
        <dbReference type="ARBA" id="ARBA00004236"/>
    </source>
</evidence>